<evidence type="ECO:0000313" key="3">
    <source>
        <dbReference type="Proteomes" id="UP001558652"/>
    </source>
</evidence>
<keyword evidence="1" id="KW-0812">Transmembrane</keyword>
<evidence type="ECO:0000256" key="1">
    <source>
        <dbReference type="SAM" id="Phobius"/>
    </source>
</evidence>
<comment type="caution">
    <text evidence="2">The sequence shown here is derived from an EMBL/GenBank/DDBJ whole genome shotgun (WGS) entry which is preliminary data.</text>
</comment>
<dbReference type="EMBL" id="JBFDAA010000018">
    <property type="protein sequence ID" value="KAL1116257.1"/>
    <property type="molecule type" value="Genomic_DNA"/>
</dbReference>
<sequence>MASKRRNIFYENKKRETTEIDNFFENCTKLKPNCNTRRKDMRVPDSSGMIRAWVFAASAVILLQVTSGLSFPDYVPRKRTLLPFEDVPREEVDERGMTGNHNFRRRPIFDPCDQVASNLQRAGSLASQGFDLVGQIYNDVGANIDSMTSCSGFMATYCFGKNALDLKNTIDHYRPTVREYAHRLSLLLSLIETDVELCFSIQP</sequence>
<proteinExistence type="predicted"/>
<organism evidence="2 3">
    <name type="scientific">Ranatra chinensis</name>
    <dbReference type="NCBI Taxonomy" id="642074"/>
    <lineage>
        <taxon>Eukaryota</taxon>
        <taxon>Metazoa</taxon>
        <taxon>Ecdysozoa</taxon>
        <taxon>Arthropoda</taxon>
        <taxon>Hexapoda</taxon>
        <taxon>Insecta</taxon>
        <taxon>Pterygota</taxon>
        <taxon>Neoptera</taxon>
        <taxon>Paraneoptera</taxon>
        <taxon>Hemiptera</taxon>
        <taxon>Heteroptera</taxon>
        <taxon>Panheteroptera</taxon>
        <taxon>Nepomorpha</taxon>
        <taxon>Nepidae</taxon>
        <taxon>Ranatrinae</taxon>
        <taxon>Ranatra</taxon>
    </lineage>
</organism>
<name>A0ABD0XYB9_9HEMI</name>
<accession>A0ABD0XYB9</accession>
<dbReference type="AlphaFoldDB" id="A0ABD0XYB9"/>
<keyword evidence="3" id="KW-1185">Reference proteome</keyword>
<evidence type="ECO:0000313" key="2">
    <source>
        <dbReference type="EMBL" id="KAL1116257.1"/>
    </source>
</evidence>
<gene>
    <name evidence="2" type="ORF">AAG570_005752</name>
</gene>
<keyword evidence="1" id="KW-0472">Membrane</keyword>
<keyword evidence="1" id="KW-1133">Transmembrane helix</keyword>
<protein>
    <submittedName>
        <fullName evidence="2">Uncharacterized protein</fullName>
    </submittedName>
</protein>
<feature type="transmembrane region" description="Helical" evidence="1">
    <location>
        <begin position="50"/>
        <end position="71"/>
    </location>
</feature>
<dbReference type="Proteomes" id="UP001558652">
    <property type="component" value="Unassembled WGS sequence"/>
</dbReference>
<reference evidence="2 3" key="1">
    <citation type="submission" date="2024-07" db="EMBL/GenBank/DDBJ databases">
        <title>Chromosome-level genome assembly of the water stick insect Ranatra chinensis (Heteroptera: Nepidae).</title>
        <authorList>
            <person name="Liu X."/>
        </authorList>
    </citation>
    <scope>NUCLEOTIDE SEQUENCE [LARGE SCALE GENOMIC DNA]</scope>
    <source>
        <strain evidence="2">Cailab_2021Rc</strain>
        <tissue evidence="2">Muscle</tissue>
    </source>
</reference>